<reference evidence="1" key="1">
    <citation type="journal article" date="2023" name="Insect Mol. Biol.">
        <title>Genome sequencing provides insights into the evolution of gene families encoding plant cell wall-degrading enzymes in longhorned beetles.</title>
        <authorList>
            <person name="Shin N.R."/>
            <person name="Okamura Y."/>
            <person name="Kirsch R."/>
            <person name="Pauchet Y."/>
        </authorList>
    </citation>
    <scope>NUCLEOTIDE SEQUENCE</scope>
    <source>
        <strain evidence="1">MMC_N1</strain>
    </source>
</reference>
<evidence type="ECO:0000313" key="2">
    <source>
        <dbReference type="Proteomes" id="UP001162164"/>
    </source>
</evidence>
<dbReference type="Proteomes" id="UP001162164">
    <property type="component" value="Unassembled WGS sequence"/>
</dbReference>
<keyword evidence="2" id="KW-1185">Reference proteome</keyword>
<comment type="caution">
    <text evidence="1">The sequence shown here is derived from an EMBL/GenBank/DDBJ whole genome shotgun (WGS) entry which is preliminary data.</text>
</comment>
<evidence type="ECO:0000313" key="1">
    <source>
        <dbReference type="EMBL" id="KAJ8961033.1"/>
    </source>
</evidence>
<sequence>MVKLLDESAVKSPLSRLNGMEPTKKCSSGSDLGNRRYAPMYLPPAGSFAAKWGGFAAHCEGGFAATCVYICIGGEKVGQSFGDLGKVVAIMMENMVAIRTIGSPFYPAESNSTSAVSLAATVPVILETNKYCILSTKTETILKI</sequence>
<protein>
    <submittedName>
        <fullName evidence="1">Uncharacterized protein</fullName>
    </submittedName>
</protein>
<gene>
    <name evidence="1" type="ORF">NQ317_003595</name>
</gene>
<organism evidence="1 2">
    <name type="scientific">Molorchus minor</name>
    <dbReference type="NCBI Taxonomy" id="1323400"/>
    <lineage>
        <taxon>Eukaryota</taxon>
        <taxon>Metazoa</taxon>
        <taxon>Ecdysozoa</taxon>
        <taxon>Arthropoda</taxon>
        <taxon>Hexapoda</taxon>
        <taxon>Insecta</taxon>
        <taxon>Pterygota</taxon>
        <taxon>Neoptera</taxon>
        <taxon>Endopterygota</taxon>
        <taxon>Coleoptera</taxon>
        <taxon>Polyphaga</taxon>
        <taxon>Cucujiformia</taxon>
        <taxon>Chrysomeloidea</taxon>
        <taxon>Cerambycidae</taxon>
        <taxon>Lamiinae</taxon>
        <taxon>Monochamini</taxon>
        <taxon>Molorchus</taxon>
    </lineage>
</organism>
<name>A0ABQ9ISD4_9CUCU</name>
<dbReference type="EMBL" id="JAPWTJ010003182">
    <property type="protein sequence ID" value="KAJ8961033.1"/>
    <property type="molecule type" value="Genomic_DNA"/>
</dbReference>
<proteinExistence type="predicted"/>
<accession>A0ABQ9ISD4</accession>